<comment type="caution">
    <text evidence="2">The sequence shown here is derived from an EMBL/GenBank/DDBJ whole genome shotgun (WGS) entry which is preliminary data.</text>
</comment>
<gene>
    <name evidence="2" type="ORF">ABZ568_12235</name>
</gene>
<name>A0ABV2XT23_9ACTN</name>
<dbReference type="InterPro" id="IPR001387">
    <property type="entry name" value="Cro/C1-type_HTH"/>
</dbReference>
<dbReference type="Proteomes" id="UP001550603">
    <property type="component" value="Unassembled WGS sequence"/>
</dbReference>
<feature type="domain" description="HTH cro/C1-type" evidence="1">
    <location>
        <begin position="40"/>
        <end position="67"/>
    </location>
</feature>
<accession>A0ABV2XT23</accession>
<dbReference type="PROSITE" id="PS50943">
    <property type="entry name" value="HTH_CROC1"/>
    <property type="match status" value="1"/>
</dbReference>
<organism evidence="2 3">
    <name type="scientific">Streptomyces olindensis</name>
    <dbReference type="NCBI Taxonomy" id="358823"/>
    <lineage>
        <taxon>Bacteria</taxon>
        <taxon>Bacillati</taxon>
        <taxon>Actinomycetota</taxon>
        <taxon>Actinomycetes</taxon>
        <taxon>Kitasatosporales</taxon>
        <taxon>Streptomycetaceae</taxon>
        <taxon>Streptomyces</taxon>
    </lineage>
</organism>
<evidence type="ECO:0000313" key="2">
    <source>
        <dbReference type="EMBL" id="MEU2267164.1"/>
    </source>
</evidence>
<dbReference type="SUPFAM" id="SSF47413">
    <property type="entry name" value="lambda repressor-like DNA-binding domains"/>
    <property type="match status" value="1"/>
</dbReference>
<dbReference type="CDD" id="cd00093">
    <property type="entry name" value="HTH_XRE"/>
    <property type="match status" value="1"/>
</dbReference>
<protein>
    <submittedName>
        <fullName evidence="2">Helix-turn-helix transcriptional regulator</fullName>
    </submittedName>
</protein>
<reference evidence="2 3" key="1">
    <citation type="submission" date="2024-06" db="EMBL/GenBank/DDBJ databases">
        <title>The Natural Products Discovery Center: Release of the First 8490 Sequenced Strains for Exploring Actinobacteria Biosynthetic Diversity.</title>
        <authorList>
            <person name="Kalkreuter E."/>
            <person name="Kautsar S.A."/>
            <person name="Yang D."/>
            <person name="Bader C.D."/>
            <person name="Teijaro C.N."/>
            <person name="Fluegel L."/>
            <person name="Davis C.M."/>
            <person name="Simpson J.R."/>
            <person name="Lauterbach L."/>
            <person name="Steele A.D."/>
            <person name="Gui C."/>
            <person name="Meng S."/>
            <person name="Li G."/>
            <person name="Viehrig K."/>
            <person name="Ye F."/>
            <person name="Su P."/>
            <person name="Kiefer A.F."/>
            <person name="Nichols A."/>
            <person name="Cepeda A.J."/>
            <person name="Yan W."/>
            <person name="Fan B."/>
            <person name="Jiang Y."/>
            <person name="Adhikari A."/>
            <person name="Zheng C.-J."/>
            <person name="Schuster L."/>
            <person name="Cowan T.M."/>
            <person name="Smanski M.J."/>
            <person name="Chevrette M.G."/>
            <person name="De Carvalho L.P.S."/>
            <person name="Shen B."/>
        </authorList>
    </citation>
    <scope>NUCLEOTIDE SEQUENCE [LARGE SCALE GENOMIC DNA]</scope>
    <source>
        <strain evidence="2 3">NPDC019583</strain>
    </source>
</reference>
<dbReference type="InterPro" id="IPR010982">
    <property type="entry name" value="Lambda_DNA-bd_dom_sf"/>
</dbReference>
<evidence type="ECO:0000259" key="1">
    <source>
        <dbReference type="PROSITE" id="PS50943"/>
    </source>
</evidence>
<keyword evidence="3" id="KW-1185">Reference proteome</keyword>
<proteinExistence type="predicted"/>
<sequence length="86" mass="9808">MRNKVSVWDRQTWSAIREVKGVTYRQIAEACDVYEGTPEKWFNGERNPKLKYQVAIAKVLGIPLRTVLSTIKDPGVRAAIRAAYND</sequence>
<dbReference type="RefSeq" id="WP_359788040.1">
    <property type="nucleotide sequence ID" value="NZ_JBEYBN010000013.1"/>
</dbReference>
<dbReference type="EMBL" id="JBEYBN010000013">
    <property type="protein sequence ID" value="MEU2267164.1"/>
    <property type="molecule type" value="Genomic_DNA"/>
</dbReference>
<dbReference type="Gene3D" id="1.10.260.40">
    <property type="entry name" value="lambda repressor-like DNA-binding domains"/>
    <property type="match status" value="1"/>
</dbReference>
<evidence type="ECO:0000313" key="3">
    <source>
        <dbReference type="Proteomes" id="UP001550603"/>
    </source>
</evidence>